<feature type="region of interest" description="Disordered" evidence="1">
    <location>
        <begin position="1"/>
        <end position="38"/>
    </location>
</feature>
<proteinExistence type="predicted"/>
<keyword evidence="3" id="KW-1185">Reference proteome</keyword>
<gene>
    <name evidence="2" type="ordered locus">SBI_09371</name>
</gene>
<dbReference type="Proteomes" id="UP000000377">
    <property type="component" value="Chromosome"/>
</dbReference>
<name>D7C5W0_STRBB</name>
<accession>D7C5W0</accession>
<evidence type="ECO:0000313" key="3">
    <source>
        <dbReference type="Proteomes" id="UP000000377"/>
    </source>
</evidence>
<sequence length="38" mass="4470">MLDQIQQVRESVAVRPEVMDADRRQRTTLTSPYRPRAV</sequence>
<evidence type="ECO:0000256" key="1">
    <source>
        <dbReference type="SAM" id="MobiDB-lite"/>
    </source>
</evidence>
<dbReference type="HOGENOM" id="CLU_3333353_0_0_11"/>
<dbReference type="AlphaFoldDB" id="D7C5W0"/>
<reference evidence="2 3" key="1">
    <citation type="journal article" date="2010" name="J. Bacteriol.">
        <title>Genome sequence of the milbemycin-producing bacterium Streptomyces bingchenggensis.</title>
        <authorList>
            <person name="Wang X.J."/>
            <person name="Yan Y.J."/>
            <person name="Zhang B."/>
            <person name="An J."/>
            <person name="Wang J.J."/>
            <person name="Tian J."/>
            <person name="Jiang L."/>
            <person name="Chen Y.H."/>
            <person name="Huang S.X."/>
            <person name="Yin M."/>
            <person name="Zhang J."/>
            <person name="Gao A.L."/>
            <person name="Liu C.X."/>
            <person name="Zhu Z.X."/>
            <person name="Xiang W.S."/>
        </authorList>
    </citation>
    <scope>NUCLEOTIDE SEQUENCE [LARGE SCALE GENOMIC DNA]</scope>
    <source>
        <strain evidence="2 3">BCW-1</strain>
    </source>
</reference>
<protein>
    <submittedName>
        <fullName evidence="2">Uncharacterized protein</fullName>
    </submittedName>
</protein>
<evidence type="ECO:0000313" key="2">
    <source>
        <dbReference type="EMBL" id="ADI12489.1"/>
    </source>
</evidence>
<organism evidence="2 3">
    <name type="scientific">Streptomyces bingchenggensis (strain BCW-1)</name>
    <dbReference type="NCBI Taxonomy" id="749414"/>
    <lineage>
        <taxon>Bacteria</taxon>
        <taxon>Bacillati</taxon>
        <taxon>Actinomycetota</taxon>
        <taxon>Actinomycetes</taxon>
        <taxon>Kitasatosporales</taxon>
        <taxon>Streptomycetaceae</taxon>
        <taxon>Streptomyces</taxon>
    </lineage>
</organism>
<dbReference type="EMBL" id="CP002047">
    <property type="protein sequence ID" value="ADI12489.1"/>
    <property type="molecule type" value="Genomic_DNA"/>
</dbReference>
<dbReference type="PATRIC" id="fig|749414.3.peg.9653"/>
<dbReference type="KEGG" id="sbh:SBI_09371"/>